<organism evidence="2 3">
    <name type="scientific">Pseudanabaena cinerea FACHB-1277</name>
    <dbReference type="NCBI Taxonomy" id="2949581"/>
    <lineage>
        <taxon>Bacteria</taxon>
        <taxon>Bacillati</taxon>
        <taxon>Cyanobacteriota</taxon>
        <taxon>Cyanophyceae</taxon>
        <taxon>Pseudanabaenales</taxon>
        <taxon>Pseudanabaenaceae</taxon>
        <taxon>Pseudanabaena</taxon>
        <taxon>Pseudanabaena cinerea</taxon>
    </lineage>
</organism>
<evidence type="ECO:0000313" key="3">
    <source>
        <dbReference type="Proteomes" id="UP000631421"/>
    </source>
</evidence>
<keyword evidence="3" id="KW-1185">Reference proteome</keyword>
<dbReference type="RefSeq" id="WP_190352965.1">
    <property type="nucleotide sequence ID" value="NZ_JACJPY010000111.1"/>
</dbReference>
<sequence>MNTAILESAVPVKNLKRITIYVPPDLYEALELWAANEDRSISNLGSRIVKEAVSDRTNTKGAKSK</sequence>
<dbReference type="AlphaFoldDB" id="A0A926Z876"/>
<reference evidence="2" key="1">
    <citation type="journal article" date="2015" name="ISME J.">
        <title>Draft Genome Sequence of Streptomyces incarnatus NRRL8089, which Produces the Nucleoside Antibiotic Sinefungin.</title>
        <authorList>
            <person name="Oshima K."/>
            <person name="Hattori M."/>
            <person name="Shimizu H."/>
            <person name="Fukuda K."/>
            <person name="Nemoto M."/>
            <person name="Inagaki K."/>
            <person name="Tamura T."/>
        </authorList>
    </citation>
    <scope>NUCLEOTIDE SEQUENCE</scope>
    <source>
        <strain evidence="2">FACHB-1277</strain>
    </source>
</reference>
<feature type="domain" description="CopG-like ribbon-helix-helix" evidence="1">
    <location>
        <begin position="16"/>
        <end position="55"/>
    </location>
</feature>
<dbReference type="GO" id="GO:0006355">
    <property type="term" value="P:regulation of DNA-templated transcription"/>
    <property type="evidence" value="ECO:0007669"/>
    <property type="project" value="InterPro"/>
</dbReference>
<dbReference type="Pfam" id="PF07878">
    <property type="entry name" value="RHH_5"/>
    <property type="match status" value="1"/>
</dbReference>
<proteinExistence type="predicted"/>
<dbReference type="Proteomes" id="UP000631421">
    <property type="component" value="Unassembled WGS sequence"/>
</dbReference>
<dbReference type="InterPro" id="IPR012869">
    <property type="entry name" value="RHH_5"/>
</dbReference>
<dbReference type="EMBL" id="JACJPY010000111">
    <property type="protein sequence ID" value="MBD2152497.1"/>
    <property type="molecule type" value="Genomic_DNA"/>
</dbReference>
<comment type="caution">
    <text evidence="2">The sequence shown here is derived from an EMBL/GenBank/DDBJ whole genome shotgun (WGS) entry which is preliminary data.</text>
</comment>
<evidence type="ECO:0000313" key="2">
    <source>
        <dbReference type="EMBL" id="MBD2152497.1"/>
    </source>
</evidence>
<dbReference type="InterPro" id="IPR010985">
    <property type="entry name" value="Ribbon_hlx_hlx"/>
</dbReference>
<reference evidence="2" key="2">
    <citation type="submission" date="2020-08" db="EMBL/GenBank/DDBJ databases">
        <authorList>
            <person name="Chen M."/>
            <person name="Teng W."/>
            <person name="Zhao L."/>
            <person name="Hu C."/>
            <person name="Zhou Y."/>
            <person name="Han B."/>
            <person name="Song L."/>
            <person name="Shu W."/>
        </authorList>
    </citation>
    <scope>NUCLEOTIDE SEQUENCE</scope>
    <source>
        <strain evidence="2">FACHB-1277</strain>
    </source>
</reference>
<evidence type="ECO:0000259" key="1">
    <source>
        <dbReference type="Pfam" id="PF07878"/>
    </source>
</evidence>
<dbReference type="SUPFAM" id="SSF47598">
    <property type="entry name" value="Ribbon-helix-helix"/>
    <property type="match status" value="1"/>
</dbReference>
<accession>A0A926Z876</accession>
<name>A0A926Z876_9CYAN</name>
<protein>
    <recommendedName>
        <fullName evidence="1">CopG-like ribbon-helix-helix domain-containing protein</fullName>
    </recommendedName>
</protein>
<gene>
    <name evidence="2" type="ORF">H6F44_20595</name>
</gene>